<dbReference type="SMART" id="SM00208">
    <property type="entry name" value="TNFR"/>
    <property type="match status" value="3"/>
</dbReference>
<dbReference type="SUPFAM" id="SSF57586">
    <property type="entry name" value="TNF receptor-like"/>
    <property type="match status" value="2"/>
</dbReference>
<keyword evidence="7" id="KW-0472">Membrane</keyword>
<reference evidence="12" key="1">
    <citation type="submission" date="2022-11" db="UniProtKB">
        <authorList>
            <consortium name="WormBaseParasite"/>
        </authorList>
    </citation>
    <scope>IDENTIFICATION</scope>
</reference>
<dbReference type="InterPro" id="IPR011029">
    <property type="entry name" value="DEATH-like_dom_sf"/>
</dbReference>
<dbReference type="GO" id="GO:0006915">
    <property type="term" value="P:apoptotic process"/>
    <property type="evidence" value="ECO:0007669"/>
    <property type="project" value="UniProtKB-KW"/>
</dbReference>
<dbReference type="InterPro" id="IPR052302">
    <property type="entry name" value="Neurotrophin_rcpt-DD"/>
</dbReference>
<feature type="repeat" description="TNFR-Cys" evidence="6">
    <location>
        <begin position="77"/>
        <end position="118"/>
    </location>
</feature>
<evidence type="ECO:0000259" key="10">
    <source>
        <dbReference type="PROSITE" id="PS50050"/>
    </source>
</evidence>
<protein>
    <submittedName>
        <fullName evidence="12">Tumor necrosis factor receptor superfamily member 16</fullName>
    </submittedName>
</protein>
<evidence type="ECO:0000256" key="2">
    <source>
        <dbReference type="ARBA" id="ARBA00022729"/>
    </source>
</evidence>
<evidence type="ECO:0000256" key="6">
    <source>
        <dbReference type="PROSITE-ProRule" id="PRU00206"/>
    </source>
</evidence>
<proteinExistence type="predicted"/>
<dbReference type="PROSITE" id="PS00652">
    <property type="entry name" value="TNFR_NGFR_1"/>
    <property type="match status" value="1"/>
</dbReference>
<keyword evidence="2 8" id="KW-0732">Signal</keyword>
<dbReference type="Pfam" id="PF00020">
    <property type="entry name" value="TNFR_c6"/>
    <property type="match status" value="2"/>
</dbReference>
<feature type="domain" description="TNFR-Cys" evidence="10">
    <location>
        <begin position="119"/>
        <end position="158"/>
    </location>
</feature>
<dbReference type="GO" id="GO:0048406">
    <property type="term" value="F:nerve growth factor binding"/>
    <property type="evidence" value="ECO:0007669"/>
    <property type="project" value="TreeGrafter"/>
</dbReference>
<feature type="repeat" description="TNFR-Cys" evidence="6">
    <location>
        <begin position="119"/>
        <end position="158"/>
    </location>
</feature>
<evidence type="ECO:0000256" key="4">
    <source>
        <dbReference type="ARBA" id="ARBA00023157"/>
    </source>
</evidence>
<organism evidence="11 12">
    <name type="scientific">Romanomermis culicivorax</name>
    <name type="common">Nematode worm</name>
    <dbReference type="NCBI Taxonomy" id="13658"/>
    <lineage>
        <taxon>Eukaryota</taxon>
        <taxon>Metazoa</taxon>
        <taxon>Ecdysozoa</taxon>
        <taxon>Nematoda</taxon>
        <taxon>Enoplea</taxon>
        <taxon>Dorylaimia</taxon>
        <taxon>Mermithida</taxon>
        <taxon>Mermithoidea</taxon>
        <taxon>Mermithidae</taxon>
        <taxon>Romanomermis</taxon>
    </lineage>
</organism>
<feature type="domain" description="Death" evidence="9">
    <location>
        <begin position="347"/>
        <end position="434"/>
    </location>
</feature>
<dbReference type="GO" id="GO:0015026">
    <property type="term" value="F:coreceptor activity"/>
    <property type="evidence" value="ECO:0007669"/>
    <property type="project" value="TreeGrafter"/>
</dbReference>
<keyword evidence="1" id="KW-0053">Apoptosis</keyword>
<evidence type="ECO:0000256" key="1">
    <source>
        <dbReference type="ARBA" id="ARBA00022703"/>
    </source>
</evidence>
<dbReference type="WBParaSite" id="nRc.2.0.1.t36941-RA">
    <property type="protein sequence ID" value="nRc.2.0.1.t36941-RA"/>
    <property type="gene ID" value="nRc.2.0.1.g36941"/>
</dbReference>
<dbReference type="PANTHER" id="PTHR46605:SF2">
    <property type="entry name" value="TNFR-CYS DOMAIN-CONTAINING PROTEIN"/>
    <property type="match status" value="1"/>
</dbReference>
<keyword evidence="4 6" id="KW-1015">Disulfide bond</keyword>
<dbReference type="Gene3D" id="2.10.50.10">
    <property type="entry name" value="Tumor Necrosis Factor Receptor, subunit A, domain 2"/>
    <property type="match status" value="3"/>
</dbReference>
<keyword evidence="7" id="KW-0812">Transmembrane</keyword>
<feature type="disulfide bond" evidence="6">
    <location>
        <begin position="97"/>
        <end position="110"/>
    </location>
</feature>
<keyword evidence="5" id="KW-0325">Glycoprotein</keyword>
<keyword evidence="7" id="KW-1133">Transmembrane helix</keyword>
<dbReference type="Proteomes" id="UP000887565">
    <property type="component" value="Unplaced"/>
</dbReference>
<comment type="caution">
    <text evidence="6">Lacks conserved residue(s) required for the propagation of feature annotation.</text>
</comment>
<evidence type="ECO:0000256" key="7">
    <source>
        <dbReference type="SAM" id="Phobius"/>
    </source>
</evidence>
<evidence type="ECO:0000256" key="5">
    <source>
        <dbReference type="ARBA" id="ARBA00023180"/>
    </source>
</evidence>
<feature type="disulfide bond" evidence="6">
    <location>
        <begin position="53"/>
        <end position="66"/>
    </location>
</feature>
<dbReference type="InterPro" id="IPR000488">
    <property type="entry name" value="Death_dom"/>
</dbReference>
<sequence>MQQIASCQMHVTNFGYIQLVMITLSTICCSWPGTASRSCISDSVYDPTVESCCQTCAVGFGVALPCTSDSNNTVCSSCVDGITYSNVVSHDQPCEHCSICPPFSIVVHKCNKTHNTKCQCKLGYFYTYDKSMLCKKCSSCPPGFTFDKPCTTSQDTTCKACKGGKCLDFGHNDRVKTLFEVRRRKLSELNYQNLHNNNSAIPKLNSSKLTLIYCTPFIVIFLSLVIYVALKRWKFCDSSPSSKKSLSSKTPASVRKATANYAEMQPTNQNKSEYVLPPNRKMVEHFSTKKLPSVAKIYSLQSPQSFKKQKDMKPMLLSFDSPVLQLPTDTLDEIERLLTNCGDEKKDWKALARILGYSDSQVLNFDLRSQDNLAENDSCLTNAMKNDEGIPTSFACRQFFHQWLCNCDVSLRILCENLHKIGRRDIVASVMMHLTANEGDSCNNNNINTKLMNASMNSSGFQLFV</sequence>
<feature type="disulfide bond" evidence="6">
    <location>
        <begin position="100"/>
        <end position="118"/>
    </location>
</feature>
<evidence type="ECO:0000259" key="9">
    <source>
        <dbReference type="PROSITE" id="PS50017"/>
    </source>
</evidence>
<accession>A0A915KG52</accession>
<evidence type="ECO:0000256" key="8">
    <source>
        <dbReference type="SAM" id="SignalP"/>
    </source>
</evidence>
<feature type="disulfide bond" evidence="6">
    <location>
        <begin position="140"/>
        <end position="158"/>
    </location>
</feature>
<feature type="disulfide bond" evidence="6">
    <location>
        <begin position="137"/>
        <end position="150"/>
    </location>
</feature>
<dbReference type="OMA" id="TMDEEPC"/>
<keyword evidence="3" id="KW-0677">Repeat</keyword>
<dbReference type="SUPFAM" id="SSF47986">
    <property type="entry name" value="DEATH domain"/>
    <property type="match status" value="1"/>
</dbReference>
<feature type="domain" description="TNFR-Cys" evidence="10">
    <location>
        <begin position="38"/>
        <end position="75"/>
    </location>
</feature>
<feature type="chain" id="PRO_5038125288" evidence="8">
    <location>
        <begin position="37"/>
        <end position="465"/>
    </location>
</feature>
<dbReference type="InterPro" id="IPR001368">
    <property type="entry name" value="TNFR/NGFR_Cys_rich_reg"/>
</dbReference>
<dbReference type="PROSITE" id="PS50017">
    <property type="entry name" value="DEATH_DOMAIN"/>
    <property type="match status" value="1"/>
</dbReference>
<dbReference type="GO" id="GO:0005886">
    <property type="term" value="C:plasma membrane"/>
    <property type="evidence" value="ECO:0007669"/>
    <property type="project" value="TreeGrafter"/>
</dbReference>
<dbReference type="AlphaFoldDB" id="A0A915KG52"/>
<dbReference type="GO" id="GO:0005035">
    <property type="term" value="F:death receptor activity"/>
    <property type="evidence" value="ECO:0007669"/>
    <property type="project" value="TreeGrafter"/>
</dbReference>
<evidence type="ECO:0000313" key="11">
    <source>
        <dbReference type="Proteomes" id="UP000887565"/>
    </source>
</evidence>
<evidence type="ECO:0000256" key="3">
    <source>
        <dbReference type="ARBA" id="ARBA00022737"/>
    </source>
</evidence>
<dbReference type="GO" id="GO:0007266">
    <property type="term" value="P:Rho protein signal transduction"/>
    <property type="evidence" value="ECO:0007669"/>
    <property type="project" value="TreeGrafter"/>
</dbReference>
<dbReference type="GO" id="GO:0009986">
    <property type="term" value="C:cell surface"/>
    <property type="evidence" value="ECO:0007669"/>
    <property type="project" value="TreeGrafter"/>
</dbReference>
<feature type="repeat" description="TNFR-Cys" evidence="6">
    <location>
        <begin position="38"/>
        <end position="75"/>
    </location>
</feature>
<name>A0A915KG52_ROMCU</name>
<dbReference type="Gene3D" id="1.10.533.10">
    <property type="entry name" value="Death Domain, Fas"/>
    <property type="match status" value="1"/>
</dbReference>
<keyword evidence="11" id="KW-1185">Reference proteome</keyword>
<dbReference type="PROSITE" id="PS50050">
    <property type="entry name" value="TNFR_NGFR_2"/>
    <property type="match status" value="3"/>
</dbReference>
<evidence type="ECO:0000313" key="12">
    <source>
        <dbReference type="WBParaSite" id="nRc.2.0.1.t36941-RA"/>
    </source>
</evidence>
<feature type="transmembrane region" description="Helical" evidence="7">
    <location>
        <begin position="210"/>
        <end position="230"/>
    </location>
</feature>
<feature type="domain" description="TNFR-Cys" evidence="10">
    <location>
        <begin position="77"/>
        <end position="118"/>
    </location>
</feature>
<dbReference type="PANTHER" id="PTHR46605">
    <property type="entry name" value="TUMOR NECROSIS FACTOR RECEPTOR"/>
    <property type="match status" value="1"/>
</dbReference>
<feature type="signal peptide" evidence="8">
    <location>
        <begin position="1"/>
        <end position="36"/>
    </location>
</feature>